<dbReference type="Pfam" id="PF00072">
    <property type="entry name" value="Response_reg"/>
    <property type="match status" value="1"/>
</dbReference>
<evidence type="ECO:0000313" key="8">
    <source>
        <dbReference type="Proteomes" id="UP000295506"/>
    </source>
</evidence>
<dbReference type="PANTHER" id="PTHR44591">
    <property type="entry name" value="STRESS RESPONSE REGULATOR PROTEIN 1"/>
    <property type="match status" value="1"/>
</dbReference>
<dbReference type="OrthoDB" id="9786548at2"/>
<dbReference type="Proteomes" id="UP000055611">
    <property type="component" value="Chromosome"/>
</dbReference>
<dbReference type="GO" id="GO:0000160">
    <property type="term" value="P:phosphorelay signal transduction system"/>
    <property type="evidence" value="ECO:0007669"/>
    <property type="project" value="UniProtKB-KW"/>
</dbReference>
<sequence>MSLDLNMRILVVDDSNTMQRIIKTALRDIGLRDVTTADDGDIAWDLLRRRSFDLVLSDHKMPRMCGEELLAKVRNDPDLKCVPFIMITAEAFRENVLTAVKLGVSSYIVKPFSAQQLKQKIEKVCTAVC</sequence>
<dbReference type="Proteomes" id="UP000295506">
    <property type="component" value="Unassembled WGS sequence"/>
</dbReference>
<dbReference type="InterPro" id="IPR011006">
    <property type="entry name" value="CheY-like_superfamily"/>
</dbReference>
<dbReference type="RefSeq" id="WP_066804544.1">
    <property type="nucleotide sequence ID" value="NZ_CP014206.1"/>
</dbReference>
<dbReference type="GO" id="GO:0016301">
    <property type="term" value="F:kinase activity"/>
    <property type="evidence" value="ECO:0007669"/>
    <property type="project" value="UniProtKB-KW"/>
</dbReference>
<protein>
    <submittedName>
        <fullName evidence="5">Histidine kinase</fullName>
    </submittedName>
    <submittedName>
        <fullName evidence="6">Two-component system chemotaxis response regulator CheY</fullName>
    </submittedName>
</protein>
<dbReference type="PROSITE" id="PS50110">
    <property type="entry name" value="RESPONSE_REGULATORY"/>
    <property type="match status" value="1"/>
</dbReference>
<evidence type="ECO:0000313" key="5">
    <source>
        <dbReference type="EMBL" id="AMK11919.1"/>
    </source>
</evidence>
<dbReference type="AlphaFoldDB" id="A0A126QQ56"/>
<keyword evidence="5" id="KW-0418">Kinase</keyword>
<feature type="domain" description="Response regulatory" evidence="4">
    <location>
        <begin position="8"/>
        <end position="125"/>
    </location>
</feature>
<dbReference type="EMBL" id="CP014206">
    <property type="protein sequence ID" value="AMK11919.1"/>
    <property type="molecule type" value="Genomic_DNA"/>
</dbReference>
<evidence type="ECO:0000313" key="6">
    <source>
        <dbReference type="EMBL" id="TDT87185.1"/>
    </source>
</evidence>
<gene>
    <name evidence="5" type="ORF">AWY79_12745</name>
    <name evidence="6" type="ORF">EDC59_10972</name>
</gene>
<evidence type="ECO:0000313" key="7">
    <source>
        <dbReference type="Proteomes" id="UP000055611"/>
    </source>
</evidence>
<proteinExistence type="predicted"/>
<keyword evidence="7" id="KW-1185">Reference proteome</keyword>
<accession>A0A126QQ56</accession>
<dbReference type="Gene3D" id="3.40.50.2300">
    <property type="match status" value="1"/>
</dbReference>
<dbReference type="PANTHER" id="PTHR44591:SF14">
    <property type="entry name" value="PROTEIN PILG"/>
    <property type="match status" value="1"/>
</dbReference>
<dbReference type="SMART" id="SM00448">
    <property type="entry name" value="REC"/>
    <property type="match status" value="1"/>
</dbReference>
<evidence type="ECO:0000259" key="4">
    <source>
        <dbReference type="PROSITE" id="PS50110"/>
    </source>
</evidence>
<evidence type="ECO:0000256" key="2">
    <source>
        <dbReference type="ARBA" id="ARBA00023012"/>
    </source>
</evidence>
<name>A0A126QQ56_9BACT</name>
<evidence type="ECO:0000256" key="1">
    <source>
        <dbReference type="ARBA" id="ARBA00022553"/>
    </source>
</evidence>
<dbReference type="InterPro" id="IPR001789">
    <property type="entry name" value="Sig_transdc_resp-reg_receiver"/>
</dbReference>
<reference evidence="5 7" key="1">
    <citation type="journal article" date="2016" name="Front. Microbiol.">
        <title>Genome Sequence of the Piezophilic, Mesophilic Sulfate-Reducing Bacterium Desulfovibrio indicus J2T.</title>
        <authorList>
            <person name="Cao J."/>
            <person name="Maignien L."/>
            <person name="Shao Z."/>
            <person name="Alain K."/>
            <person name="Jebbar M."/>
        </authorList>
    </citation>
    <scope>NUCLEOTIDE SEQUENCE [LARGE SCALE GENOMIC DNA]</scope>
    <source>
        <strain evidence="5 7">J2</strain>
    </source>
</reference>
<evidence type="ECO:0000256" key="3">
    <source>
        <dbReference type="PROSITE-ProRule" id="PRU00169"/>
    </source>
</evidence>
<dbReference type="EMBL" id="SOBK01000009">
    <property type="protein sequence ID" value="TDT87185.1"/>
    <property type="molecule type" value="Genomic_DNA"/>
</dbReference>
<keyword evidence="1 3" id="KW-0597">Phosphoprotein</keyword>
<dbReference type="SUPFAM" id="SSF52172">
    <property type="entry name" value="CheY-like"/>
    <property type="match status" value="1"/>
</dbReference>
<reference evidence="6 8" key="2">
    <citation type="submission" date="2019-03" db="EMBL/GenBank/DDBJ databases">
        <title>Genomic Encyclopedia of Type Strains, Phase IV (KMG-IV): sequencing the most valuable type-strain genomes for metagenomic binning, comparative biology and taxonomic classification.</title>
        <authorList>
            <person name="Goeker M."/>
        </authorList>
    </citation>
    <scope>NUCLEOTIDE SEQUENCE [LARGE SCALE GENOMIC DNA]</scope>
    <source>
        <strain evidence="6 8">DSM 101483</strain>
    </source>
</reference>
<keyword evidence="5" id="KW-0808">Transferase</keyword>
<dbReference type="KEGG" id="dej:AWY79_12745"/>
<keyword evidence="2" id="KW-0902">Two-component regulatory system</keyword>
<organism evidence="6 8">
    <name type="scientific">Pseudodesulfovibrio indicus</name>
    <dbReference type="NCBI Taxonomy" id="1716143"/>
    <lineage>
        <taxon>Bacteria</taxon>
        <taxon>Pseudomonadati</taxon>
        <taxon>Thermodesulfobacteriota</taxon>
        <taxon>Desulfovibrionia</taxon>
        <taxon>Desulfovibrionales</taxon>
        <taxon>Desulfovibrionaceae</taxon>
    </lineage>
</organism>
<dbReference type="InterPro" id="IPR050595">
    <property type="entry name" value="Bact_response_regulator"/>
</dbReference>
<feature type="modified residue" description="4-aspartylphosphate" evidence="3">
    <location>
        <position position="58"/>
    </location>
</feature>